<organism evidence="2">
    <name type="scientific">bioreactor metagenome</name>
    <dbReference type="NCBI Taxonomy" id="1076179"/>
    <lineage>
        <taxon>unclassified sequences</taxon>
        <taxon>metagenomes</taxon>
        <taxon>ecological metagenomes</taxon>
    </lineage>
</organism>
<reference evidence="2" key="1">
    <citation type="submission" date="2019-08" db="EMBL/GenBank/DDBJ databases">
        <authorList>
            <person name="Kucharzyk K."/>
            <person name="Murdoch R.W."/>
            <person name="Higgins S."/>
            <person name="Loffler F."/>
        </authorList>
    </citation>
    <scope>NUCLEOTIDE SEQUENCE</scope>
</reference>
<accession>A0A645G6X6</accession>
<dbReference type="AlphaFoldDB" id="A0A645G6X6"/>
<protein>
    <submittedName>
        <fullName evidence="2">Uncharacterized protein</fullName>
    </submittedName>
</protein>
<gene>
    <name evidence="2" type="ORF">SDC9_170021</name>
</gene>
<feature type="transmembrane region" description="Helical" evidence="1">
    <location>
        <begin position="12"/>
        <end position="31"/>
    </location>
</feature>
<evidence type="ECO:0000256" key="1">
    <source>
        <dbReference type="SAM" id="Phobius"/>
    </source>
</evidence>
<proteinExistence type="predicted"/>
<evidence type="ECO:0000313" key="2">
    <source>
        <dbReference type="EMBL" id="MPN22638.1"/>
    </source>
</evidence>
<keyword evidence="1" id="KW-0472">Membrane</keyword>
<name>A0A645G6X6_9ZZZZ</name>
<dbReference type="EMBL" id="VSSQ01070920">
    <property type="protein sequence ID" value="MPN22638.1"/>
    <property type="molecule type" value="Genomic_DNA"/>
</dbReference>
<keyword evidence="1" id="KW-1133">Transmembrane helix</keyword>
<sequence length="47" mass="5181">MPAGSPGCKEELFICILYLICEYVGVAIIEIPEHFLANTALEELTLI</sequence>
<keyword evidence="1" id="KW-0812">Transmembrane</keyword>
<comment type="caution">
    <text evidence="2">The sequence shown here is derived from an EMBL/GenBank/DDBJ whole genome shotgun (WGS) entry which is preliminary data.</text>
</comment>